<dbReference type="Proteomes" id="UP000236319">
    <property type="component" value="Unassembled WGS sequence"/>
</dbReference>
<evidence type="ECO:0000313" key="4">
    <source>
        <dbReference type="Proteomes" id="UP000236319"/>
    </source>
</evidence>
<accession>A0A2H6KE84</accession>
<keyword evidence="4" id="KW-1185">Reference proteome</keyword>
<dbReference type="RefSeq" id="XP_028867553.1">
    <property type="nucleotide sequence ID" value="XM_029011720.1"/>
</dbReference>
<feature type="compositionally biased region" description="Basic and acidic residues" evidence="1">
    <location>
        <begin position="114"/>
        <end position="130"/>
    </location>
</feature>
<feature type="region of interest" description="Disordered" evidence="1">
    <location>
        <begin position="101"/>
        <end position="130"/>
    </location>
</feature>
<evidence type="ECO:0000313" key="3">
    <source>
        <dbReference type="EMBL" id="GBE61310.1"/>
    </source>
</evidence>
<dbReference type="GeneID" id="39875080"/>
<dbReference type="EMBL" id="BDSA01000003">
    <property type="protein sequence ID" value="GBE61310.1"/>
    <property type="molecule type" value="Genomic_DNA"/>
</dbReference>
<sequence>MRKGGLSKCVSVGGDKDLEKSRMLRENLAISYSLYHCVLLIFTDSRTLLGIILFVNGYSDDVITVIIADIIDGIFGGVVGGVMVLIIDSVIRRLFPSLRSDRVTEGGDDNPEACDGRRSAPNSRHDRKDK</sequence>
<gene>
    <name evidence="3" type="ORF">BOVATA_028030</name>
</gene>
<comment type="caution">
    <text evidence="3">The sequence shown here is derived from an EMBL/GenBank/DDBJ whole genome shotgun (WGS) entry which is preliminary data.</text>
</comment>
<keyword evidence="2" id="KW-0812">Transmembrane</keyword>
<feature type="transmembrane region" description="Helical" evidence="2">
    <location>
        <begin position="32"/>
        <end position="56"/>
    </location>
</feature>
<keyword evidence="2" id="KW-1133">Transmembrane helix</keyword>
<evidence type="ECO:0000256" key="1">
    <source>
        <dbReference type="SAM" id="MobiDB-lite"/>
    </source>
</evidence>
<evidence type="ECO:0000256" key="2">
    <source>
        <dbReference type="SAM" id="Phobius"/>
    </source>
</evidence>
<organism evidence="3 4">
    <name type="scientific">Babesia ovata</name>
    <dbReference type="NCBI Taxonomy" id="189622"/>
    <lineage>
        <taxon>Eukaryota</taxon>
        <taxon>Sar</taxon>
        <taxon>Alveolata</taxon>
        <taxon>Apicomplexa</taxon>
        <taxon>Aconoidasida</taxon>
        <taxon>Piroplasmida</taxon>
        <taxon>Babesiidae</taxon>
        <taxon>Babesia</taxon>
    </lineage>
</organism>
<name>A0A2H6KE84_9APIC</name>
<proteinExistence type="predicted"/>
<dbReference type="AlphaFoldDB" id="A0A2H6KE84"/>
<reference evidence="3 4" key="1">
    <citation type="journal article" date="2017" name="BMC Genomics">
        <title>Whole-genome assembly of Babesia ovata and comparative genomics between closely related pathogens.</title>
        <authorList>
            <person name="Yamagishi J."/>
            <person name="Asada M."/>
            <person name="Hakimi H."/>
            <person name="Tanaka T.Q."/>
            <person name="Sugimoto C."/>
            <person name="Kawazu S."/>
        </authorList>
    </citation>
    <scope>NUCLEOTIDE SEQUENCE [LARGE SCALE GENOMIC DNA]</scope>
    <source>
        <strain evidence="3 4">Miyake</strain>
    </source>
</reference>
<dbReference type="VEuPathDB" id="PiroplasmaDB:BOVATA_028030"/>
<protein>
    <submittedName>
        <fullName evidence="3">Major facilitator superfamily MFS 1, putative</fullName>
    </submittedName>
</protein>
<keyword evidence="2" id="KW-0472">Membrane</keyword>
<feature type="transmembrane region" description="Helical" evidence="2">
    <location>
        <begin position="62"/>
        <end position="87"/>
    </location>
</feature>